<dbReference type="InterPro" id="IPR024654">
    <property type="entry name" value="Calcineurin-like_PHP_lpxH"/>
</dbReference>
<comment type="caution">
    <text evidence="3">The sequence shown here is derived from an EMBL/GenBank/DDBJ whole genome shotgun (WGS) entry which is preliminary data.</text>
</comment>
<dbReference type="RefSeq" id="WP_379050926.1">
    <property type="nucleotide sequence ID" value="NZ_JBHUIK010000001.1"/>
</dbReference>
<comment type="similarity">
    <text evidence="1">Belongs to the metallophosphoesterase superfamily. YfcE family.</text>
</comment>
<feature type="domain" description="Calcineurin-like phosphoesterase" evidence="2">
    <location>
        <begin position="2"/>
        <end position="71"/>
    </location>
</feature>
<accession>A0ABW5BU15</accession>
<evidence type="ECO:0000256" key="1">
    <source>
        <dbReference type="ARBA" id="ARBA00008950"/>
    </source>
</evidence>
<keyword evidence="4" id="KW-1185">Reference proteome</keyword>
<organism evidence="3 4">
    <name type="scientific">Metabacillus endolithicus</name>
    <dbReference type="NCBI Taxonomy" id="1535204"/>
    <lineage>
        <taxon>Bacteria</taxon>
        <taxon>Bacillati</taxon>
        <taxon>Bacillota</taxon>
        <taxon>Bacilli</taxon>
        <taxon>Bacillales</taxon>
        <taxon>Bacillaceae</taxon>
        <taxon>Metabacillus</taxon>
    </lineage>
</organism>
<proteinExistence type="inferred from homology"/>
<dbReference type="Gene3D" id="3.60.21.10">
    <property type="match status" value="1"/>
</dbReference>
<reference evidence="4" key="1">
    <citation type="journal article" date="2019" name="Int. J. Syst. Evol. Microbiol.">
        <title>The Global Catalogue of Microorganisms (GCM) 10K type strain sequencing project: providing services to taxonomists for standard genome sequencing and annotation.</title>
        <authorList>
            <consortium name="The Broad Institute Genomics Platform"/>
            <consortium name="The Broad Institute Genome Sequencing Center for Infectious Disease"/>
            <person name="Wu L."/>
            <person name="Ma J."/>
        </authorList>
    </citation>
    <scope>NUCLEOTIDE SEQUENCE [LARGE SCALE GENOMIC DNA]</scope>
    <source>
        <strain evidence="4">CGMCC 1.15474</strain>
    </source>
</reference>
<dbReference type="SUPFAM" id="SSF56300">
    <property type="entry name" value="Metallo-dependent phosphatases"/>
    <property type="match status" value="1"/>
</dbReference>
<name>A0ABW5BU15_9BACI</name>
<evidence type="ECO:0000313" key="4">
    <source>
        <dbReference type="Proteomes" id="UP001597318"/>
    </source>
</evidence>
<gene>
    <name evidence="3" type="ORF">ACFSKK_05020</name>
</gene>
<dbReference type="Pfam" id="PF12850">
    <property type="entry name" value="Metallophos_2"/>
    <property type="match status" value="1"/>
</dbReference>
<evidence type="ECO:0000259" key="2">
    <source>
        <dbReference type="Pfam" id="PF12850"/>
    </source>
</evidence>
<dbReference type="InterPro" id="IPR029052">
    <property type="entry name" value="Metallo-depent_PP-like"/>
</dbReference>
<sequence>MGIVHGHGKSQTTEKRAIAAFKDHNVDCILFGHSHIPFKKVVNGILLFNPGSATDKRRQSHYSYGILTITNEIHAEHKFYSVKE</sequence>
<dbReference type="Proteomes" id="UP001597318">
    <property type="component" value="Unassembled WGS sequence"/>
</dbReference>
<dbReference type="EMBL" id="JBHUIK010000001">
    <property type="protein sequence ID" value="MFD2213074.1"/>
    <property type="molecule type" value="Genomic_DNA"/>
</dbReference>
<evidence type="ECO:0000313" key="3">
    <source>
        <dbReference type="EMBL" id="MFD2213074.1"/>
    </source>
</evidence>
<protein>
    <submittedName>
        <fullName evidence="3">Metallophosphoesterase family protein</fullName>
    </submittedName>
</protein>